<feature type="chain" id="PRO_5046071754" description="Lipoprotein" evidence="1">
    <location>
        <begin position="24"/>
        <end position="237"/>
    </location>
</feature>
<dbReference type="EMBL" id="JAGUCO010000002">
    <property type="protein sequence ID" value="MBS2097590.1"/>
    <property type="molecule type" value="Genomic_DNA"/>
</dbReference>
<evidence type="ECO:0008006" key="4">
    <source>
        <dbReference type="Google" id="ProtNLM"/>
    </source>
</evidence>
<organism evidence="2 3">
    <name type="scientific">Carboxylicivirga linearis</name>
    <dbReference type="NCBI Taxonomy" id="1628157"/>
    <lineage>
        <taxon>Bacteria</taxon>
        <taxon>Pseudomonadati</taxon>
        <taxon>Bacteroidota</taxon>
        <taxon>Bacteroidia</taxon>
        <taxon>Marinilabiliales</taxon>
        <taxon>Marinilabiliaceae</taxon>
        <taxon>Carboxylicivirga</taxon>
    </lineage>
</organism>
<name>A0ABS5JRX5_9BACT</name>
<gene>
    <name evidence="2" type="ORF">KEM10_04815</name>
</gene>
<protein>
    <recommendedName>
        <fullName evidence="4">Lipoprotein</fullName>
    </recommendedName>
</protein>
<dbReference type="PROSITE" id="PS51257">
    <property type="entry name" value="PROKAR_LIPOPROTEIN"/>
    <property type="match status" value="1"/>
</dbReference>
<evidence type="ECO:0000256" key="1">
    <source>
        <dbReference type="SAM" id="SignalP"/>
    </source>
</evidence>
<keyword evidence="3" id="KW-1185">Reference proteome</keyword>
<dbReference type="Proteomes" id="UP000708576">
    <property type="component" value="Unassembled WGS sequence"/>
</dbReference>
<comment type="caution">
    <text evidence="2">The sequence shown here is derived from an EMBL/GenBank/DDBJ whole genome shotgun (WGS) entry which is preliminary data.</text>
</comment>
<sequence>MRITNRISILFCAVIALSMITFSSCEKETVGEAGNIPGMGETSGAFEISKAFVLPEGITVSPITGLSSVSTNIDDLTLKSTNHRRERGCGSEVQCEMTFGNTKPEPCDIEIEGGTIFECLEADGQSGMCMQTIRIHVLGNSQVQVKFYLQCLNKGRPSSRLVDTYKIKGVTASKSFTDLVSALKPKRIDISQFSDNMSDYNVIQGKIQRCVWSLTNSIYGVNQEDWDYIASLQDMED</sequence>
<reference evidence="2 3" key="1">
    <citation type="journal article" date="2015" name="Int. J. Syst. Evol. Microbiol.">
        <title>Carboxylicivirga linearis sp. nov., isolated from a sea cucumber culture pond.</title>
        <authorList>
            <person name="Wang F.Q."/>
            <person name="Zhou Y.X."/>
            <person name="Lin X.Z."/>
            <person name="Chen G.J."/>
            <person name="Du Z.J."/>
        </authorList>
    </citation>
    <scope>NUCLEOTIDE SEQUENCE [LARGE SCALE GENOMIC DNA]</scope>
    <source>
        <strain evidence="2 3">FB218</strain>
    </source>
</reference>
<feature type="signal peptide" evidence="1">
    <location>
        <begin position="1"/>
        <end position="23"/>
    </location>
</feature>
<proteinExistence type="predicted"/>
<keyword evidence="1" id="KW-0732">Signal</keyword>
<evidence type="ECO:0000313" key="3">
    <source>
        <dbReference type="Proteomes" id="UP000708576"/>
    </source>
</evidence>
<evidence type="ECO:0000313" key="2">
    <source>
        <dbReference type="EMBL" id="MBS2097590.1"/>
    </source>
</evidence>
<accession>A0ABS5JRX5</accession>